<feature type="domain" description="TSP C-terminal" evidence="7">
    <location>
        <begin position="154"/>
        <end position="345"/>
    </location>
</feature>
<keyword evidence="1" id="KW-0245">EGF-like domain</keyword>
<dbReference type="PANTHER" id="PTHR10199">
    <property type="entry name" value="THROMBOSPONDIN"/>
    <property type="match status" value="1"/>
</dbReference>
<dbReference type="GO" id="GO:0005576">
    <property type="term" value="C:extracellular region"/>
    <property type="evidence" value="ECO:0007669"/>
    <property type="project" value="InterPro"/>
</dbReference>
<reference evidence="8" key="1">
    <citation type="submission" date="2021-01" db="UniProtKB">
        <authorList>
            <consortium name="EnsemblMetazoa"/>
        </authorList>
    </citation>
    <scope>IDENTIFICATION</scope>
</reference>
<dbReference type="OrthoDB" id="14563at2759"/>
<evidence type="ECO:0000256" key="6">
    <source>
        <dbReference type="PROSITE-ProRule" id="PRU00634"/>
    </source>
</evidence>
<proteinExistence type="predicted"/>
<dbReference type="GO" id="GO:0005509">
    <property type="term" value="F:calcium ion binding"/>
    <property type="evidence" value="ECO:0007669"/>
    <property type="project" value="UniProtKB-UniRule"/>
</dbReference>
<evidence type="ECO:0000256" key="4">
    <source>
        <dbReference type="ARBA" id="ARBA00022837"/>
    </source>
</evidence>
<name>A0A7M5XGC6_9CNID</name>
<dbReference type="GO" id="GO:0007155">
    <property type="term" value="P:cell adhesion"/>
    <property type="evidence" value="ECO:0007669"/>
    <property type="project" value="InterPro"/>
</dbReference>
<dbReference type="InterPro" id="IPR008859">
    <property type="entry name" value="Thrombospondin_C"/>
</dbReference>
<keyword evidence="2" id="KW-0732">Signal</keyword>
<evidence type="ECO:0000313" key="9">
    <source>
        <dbReference type="Proteomes" id="UP000594262"/>
    </source>
</evidence>
<protein>
    <recommendedName>
        <fullName evidence="7">TSP C-terminal domain-containing protein</fullName>
    </recommendedName>
</protein>
<dbReference type="InterPro" id="IPR013320">
    <property type="entry name" value="ConA-like_dom_sf"/>
</dbReference>
<evidence type="ECO:0000313" key="8">
    <source>
        <dbReference type="EnsemblMetazoa" id="CLYHEMP022453.2"/>
    </source>
</evidence>
<dbReference type="Gene3D" id="2.60.120.200">
    <property type="match status" value="1"/>
</dbReference>
<dbReference type="AlphaFoldDB" id="A0A7M5XGC6"/>
<keyword evidence="4 6" id="KW-0106">Calcium</keyword>
<evidence type="ECO:0000259" key="7">
    <source>
        <dbReference type="PROSITE" id="PS51236"/>
    </source>
</evidence>
<dbReference type="EnsemblMetazoa" id="CLYHEMT022453.2">
    <property type="protein sequence ID" value="CLYHEMP022453.2"/>
    <property type="gene ID" value="CLYHEMG022453"/>
</dbReference>
<keyword evidence="5" id="KW-0325">Glycoprotein</keyword>
<dbReference type="SUPFAM" id="SSF103647">
    <property type="entry name" value="TSP type-3 repeat"/>
    <property type="match status" value="1"/>
</dbReference>
<dbReference type="InterPro" id="IPR028974">
    <property type="entry name" value="TSP_type-3_rpt"/>
</dbReference>
<keyword evidence="9" id="KW-1185">Reference proteome</keyword>
<dbReference type="SUPFAM" id="SSF49899">
    <property type="entry name" value="Concanavalin A-like lectins/glucanases"/>
    <property type="match status" value="1"/>
</dbReference>
<evidence type="ECO:0000256" key="3">
    <source>
        <dbReference type="ARBA" id="ARBA00022737"/>
    </source>
</evidence>
<evidence type="ECO:0000256" key="1">
    <source>
        <dbReference type="ARBA" id="ARBA00022536"/>
    </source>
</evidence>
<dbReference type="InterPro" id="IPR017897">
    <property type="entry name" value="Thrombospondin_3_rpt"/>
</dbReference>
<dbReference type="Proteomes" id="UP000594262">
    <property type="component" value="Unplaced"/>
</dbReference>
<evidence type="ECO:0000256" key="2">
    <source>
        <dbReference type="ARBA" id="ARBA00022729"/>
    </source>
</evidence>
<sequence>GVVNGFDNCPFVKNEQQWDGDGDGIGDLCDNCPSVPNNDQLDVDLNGVGDVCDNQNDRDYDGIADGRDNCPYFPNAAQVDTDGDNIGDTCDTDDDNDGFVDQADNCPLMHNLLQFDIDDNQRGDVCEYDYDDDGYDSRVDSCPLNNAIWRTSFLKHRTILLNNPREPANLLWKIHDKGQEVELNSYINGSVVLLGDDLYEGFDFNGVIHILQQEGKVMNTFYEVGIAFDYQSLKKYYLLSLQNINGLKRVAVYVSRNNGRNPANEKVLKWSSPFDWQPGSSYNLKIHRRPLTNQLRIQVKGVDGGATVDSGVLEVDQQKGGKIGLYATYTKNVIWSSLTIECNDK</sequence>
<dbReference type="PROSITE" id="PS51236">
    <property type="entry name" value="TSP_CTER"/>
    <property type="match status" value="1"/>
</dbReference>
<keyword evidence="3" id="KW-0677">Repeat</keyword>
<organism evidence="8 9">
    <name type="scientific">Clytia hemisphaerica</name>
    <dbReference type="NCBI Taxonomy" id="252671"/>
    <lineage>
        <taxon>Eukaryota</taxon>
        <taxon>Metazoa</taxon>
        <taxon>Cnidaria</taxon>
        <taxon>Hydrozoa</taxon>
        <taxon>Hydroidolina</taxon>
        <taxon>Leptothecata</taxon>
        <taxon>Obeliida</taxon>
        <taxon>Clytiidae</taxon>
        <taxon>Clytia</taxon>
    </lineage>
</organism>
<dbReference type="Pfam" id="PF02412">
    <property type="entry name" value="TSP_3"/>
    <property type="match status" value="4"/>
</dbReference>
<dbReference type="PROSITE" id="PS51234">
    <property type="entry name" value="TSP3"/>
    <property type="match status" value="1"/>
</dbReference>
<accession>A0A7M5XGC6</accession>
<dbReference type="InterPro" id="IPR003367">
    <property type="entry name" value="Thrombospondin_3-like_rpt"/>
</dbReference>
<dbReference type="FunFam" id="4.10.1080.10:FF:000001">
    <property type="entry name" value="Thrombospondin 3"/>
    <property type="match status" value="1"/>
</dbReference>
<feature type="repeat" description="TSP type-3" evidence="6">
    <location>
        <begin position="79"/>
        <end position="114"/>
    </location>
</feature>
<dbReference type="Pfam" id="PF05735">
    <property type="entry name" value="TSP_C"/>
    <property type="match status" value="2"/>
</dbReference>
<evidence type="ECO:0000256" key="5">
    <source>
        <dbReference type="ARBA" id="ARBA00023180"/>
    </source>
</evidence>
<dbReference type="Gene3D" id="4.10.1080.10">
    <property type="entry name" value="TSP type-3 repeat"/>
    <property type="match status" value="1"/>
</dbReference>